<dbReference type="RefSeq" id="WP_241986906.1">
    <property type="nucleotide sequence ID" value="NZ_FNFU01000008.1"/>
</dbReference>
<dbReference type="Gene3D" id="3.40.1410.10">
    <property type="entry name" value="Chorismate lyase-like"/>
    <property type="match status" value="1"/>
</dbReference>
<keyword evidence="3" id="KW-1185">Reference proteome</keyword>
<dbReference type="Pfam" id="PF07702">
    <property type="entry name" value="UTRA"/>
    <property type="match status" value="1"/>
</dbReference>
<sequence>MSFTEMARSRGLTPDSVVLEQRVRPATFDEAEALAIAPGADVFLLRRLRRLNGLAVALDQNLIPFQVLPGALIQDFTKTSLHAAFHSAGATPVVADAEVEAVVADAEQARLLEAAEGFPLLKVRQNFFDAQGRTIERGVIVYRGDRYRYRTRLVP</sequence>
<dbReference type="GO" id="GO:0003677">
    <property type="term" value="F:DNA binding"/>
    <property type="evidence" value="ECO:0007669"/>
    <property type="project" value="InterPro"/>
</dbReference>
<dbReference type="SMART" id="SM00866">
    <property type="entry name" value="UTRA"/>
    <property type="match status" value="1"/>
</dbReference>
<feature type="domain" description="UbiC transcription regulator-associated" evidence="1">
    <location>
        <begin position="9"/>
        <end position="148"/>
    </location>
</feature>
<dbReference type="PANTHER" id="PTHR44846">
    <property type="entry name" value="MANNOSYL-D-GLYCERATE TRANSPORT/METABOLISM SYSTEM REPRESSOR MNGR-RELATED"/>
    <property type="match status" value="1"/>
</dbReference>
<reference evidence="2 3" key="1">
    <citation type="submission" date="2016-10" db="EMBL/GenBank/DDBJ databases">
        <authorList>
            <person name="de Groot N.N."/>
        </authorList>
    </citation>
    <scope>NUCLEOTIDE SEQUENCE [LARGE SCALE GENOMIC DNA]</scope>
    <source>
        <strain evidence="2 3">CGMCC 1.5382</strain>
    </source>
</reference>
<dbReference type="GO" id="GO:0006355">
    <property type="term" value="P:regulation of DNA-templated transcription"/>
    <property type="evidence" value="ECO:0007669"/>
    <property type="project" value="InterPro"/>
</dbReference>
<dbReference type="SUPFAM" id="SSF64288">
    <property type="entry name" value="Chorismate lyase-like"/>
    <property type="match status" value="1"/>
</dbReference>
<name>A0A1G9D6Y2_9MICO</name>
<evidence type="ECO:0000313" key="2">
    <source>
        <dbReference type="EMBL" id="SDK59678.1"/>
    </source>
</evidence>
<proteinExistence type="predicted"/>
<gene>
    <name evidence="2" type="ORF">SAMN05216282_10899</name>
</gene>
<dbReference type="PANTHER" id="PTHR44846:SF16">
    <property type="entry name" value="TRANSCRIPTIONAL REGULATOR PHNF-RELATED"/>
    <property type="match status" value="1"/>
</dbReference>
<organism evidence="2 3">
    <name type="scientific">Cryobacterium psychrotolerans</name>
    <dbReference type="NCBI Taxonomy" id="386301"/>
    <lineage>
        <taxon>Bacteria</taxon>
        <taxon>Bacillati</taxon>
        <taxon>Actinomycetota</taxon>
        <taxon>Actinomycetes</taxon>
        <taxon>Micrococcales</taxon>
        <taxon>Microbacteriaceae</taxon>
        <taxon>Cryobacterium</taxon>
    </lineage>
</organism>
<dbReference type="EMBL" id="FNFU01000008">
    <property type="protein sequence ID" value="SDK59678.1"/>
    <property type="molecule type" value="Genomic_DNA"/>
</dbReference>
<dbReference type="InterPro" id="IPR050679">
    <property type="entry name" value="Bact_HTH_transcr_reg"/>
</dbReference>
<evidence type="ECO:0000259" key="1">
    <source>
        <dbReference type="SMART" id="SM00866"/>
    </source>
</evidence>
<evidence type="ECO:0000313" key="3">
    <source>
        <dbReference type="Proteomes" id="UP000198701"/>
    </source>
</evidence>
<protein>
    <submittedName>
        <fullName evidence="2">GntR family transcriptional regulator</fullName>
    </submittedName>
</protein>
<dbReference type="Proteomes" id="UP000198701">
    <property type="component" value="Unassembled WGS sequence"/>
</dbReference>
<accession>A0A1G9D6Y2</accession>
<dbReference type="AlphaFoldDB" id="A0A1G9D6Y2"/>
<dbReference type="InterPro" id="IPR011663">
    <property type="entry name" value="UTRA"/>
</dbReference>
<dbReference type="STRING" id="386301.SAMN05216282_10899"/>
<dbReference type="InterPro" id="IPR028978">
    <property type="entry name" value="Chorismate_lyase_/UTRA_dom_sf"/>
</dbReference>